<evidence type="ECO:0000256" key="6">
    <source>
        <dbReference type="SAM" id="Phobius"/>
    </source>
</evidence>
<dbReference type="PANTHER" id="PTHR35791">
    <property type="entry name" value="UPF0754 MEMBRANE PROTEIN YHEB"/>
    <property type="match status" value="1"/>
</dbReference>
<dbReference type="RefSeq" id="WP_127017028.1">
    <property type="nucleotide sequence ID" value="NZ_CP016379.1"/>
</dbReference>
<keyword evidence="4 6" id="KW-1133">Transmembrane helix</keyword>
<keyword evidence="8" id="KW-1185">Reference proteome</keyword>
<evidence type="ECO:0000313" key="7">
    <source>
        <dbReference type="EMBL" id="AZR73680.1"/>
    </source>
</evidence>
<evidence type="ECO:0000256" key="2">
    <source>
        <dbReference type="ARBA" id="ARBA00008053"/>
    </source>
</evidence>
<feature type="transmembrane region" description="Helical" evidence="6">
    <location>
        <begin position="176"/>
        <end position="197"/>
    </location>
</feature>
<proteinExistence type="inferred from homology"/>
<evidence type="ECO:0000256" key="1">
    <source>
        <dbReference type="ARBA" id="ARBA00004308"/>
    </source>
</evidence>
<feature type="transmembrane region" description="Helical" evidence="6">
    <location>
        <begin position="6"/>
        <end position="28"/>
    </location>
</feature>
<protein>
    <recommendedName>
        <fullName evidence="9">DUF445 domain-containing protein</fullName>
    </recommendedName>
</protein>
<gene>
    <name evidence="7" type="ORF">BBF96_09955</name>
</gene>
<name>A0A3Q9HQT1_9FIRM</name>
<evidence type="ECO:0000256" key="3">
    <source>
        <dbReference type="ARBA" id="ARBA00022692"/>
    </source>
</evidence>
<comment type="similarity">
    <text evidence="2">Belongs to the UPF0754 family.</text>
</comment>
<keyword evidence="3 6" id="KW-0812">Transmembrane</keyword>
<dbReference type="GO" id="GO:0012505">
    <property type="term" value="C:endomembrane system"/>
    <property type="evidence" value="ECO:0007669"/>
    <property type="project" value="UniProtKB-SubCell"/>
</dbReference>
<comment type="subcellular location">
    <subcellularLocation>
        <location evidence="1">Endomembrane system</location>
    </subcellularLocation>
</comment>
<evidence type="ECO:0008006" key="9">
    <source>
        <dbReference type="Google" id="ProtNLM"/>
    </source>
</evidence>
<dbReference type="Pfam" id="PF04286">
    <property type="entry name" value="DUF445"/>
    <property type="match status" value="2"/>
</dbReference>
<dbReference type="EMBL" id="CP016379">
    <property type="protein sequence ID" value="AZR73680.1"/>
    <property type="molecule type" value="Genomic_DNA"/>
</dbReference>
<dbReference type="Proteomes" id="UP000267250">
    <property type="component" value="Chromosome"/>
</dbReference>
<dbReference type="InterPro" id="IPR007383">
    <property type="entry name" value="DUF445"/>
</dbReference>
<reference evidence="7 8" key="1">
    <citation type="submission" date="2016-07" db="EMBL/GenBank/DDBJ databases">
        <title>Genome and transcriptome analysis of iron-reducing fermentative bacteria Anoxybacter fermentans.</title>
        <authorList>
            <person name="Zeng X."/>
            <person name="Shao Z."/>
        </authorList>
    </citation>
    <scope>NUCLEOTIDE SEQUENCE [LARGE SCALE GENOMIC DNA]</scope>
    <source>
        <strain evidence="7 8">DY22613</strain>
    </source>
</reference>
<organism evidence="7 8">
    <name type="scientific">Anoxybacter fermentans</name>
    <dbReference type="NCBI Taxonomy" id="1323375"/>
    <lineage>
        <taxon>Bacteria</taxon>
        <taxon>Bacillati</taxon>
        <taxon>Bacillota</taxon>
        <taxon>Clostridia</taxon>
        <taxon>Halanaerobiales</taxon>
        <taxon>Anoxybacter</taxon>
    </lineage>
</organism>
<sequence length="198" mass="23144">MDYRLAFLPIIGSLIGWLTNWIAIKLIFKPYNPYHIPLLKIKIQGLLPKRKLELARSIGAVIENELLPTEELLQRIEKMQLQEKIEKTLMEITEKRLVEKLRFLPMGLKQGVIGFIFDLIKKELDRYLNTFLLNIQEQVVKESNLGQIVEERIKRFEIERLEDLVLKIVSKELKHIEILGGVLGFLIGIVQALILIYF</sequence>
<dbReference type="KEGG" id="aft:BBF96_09955"/>
<keyword evidence="5 6" id="KW-0472">Membrane</keyword>
<dbReference type="OrthoDB" id="9787430at2"/>
<dbReference type="AlphaFoldDB" id="A0A3Q9HQT1"/>
<evidence type="ECO:0000313" key="8">
    <source>
        <dbReference type="Proteomes" id="UP000267250"/>
    </source>
</evidence>
<evidence type="ECO:0000256" key="4">
    <source>
        <dbReference type="ARBA" id="ARBA00022989"/>
    </source>
</evidence>
<dbReference type="PANTHER" id="PTHR35791:SF1">
    <property type="entry name" value="UPF0754 MEMBRANE PROTEIN YHEB"/>
    <property type="match status" value="1"/>
</dbReference>
<accession>A0A3Q9HQT1</accession>
<evidence type="ECO:0000256" key="5">
    <source>
        <dbReference type="ARBA" id="ARBA00023136"/>
    </source>
</evidence>